<dbReference type="RefSeq" id="WP_366292080.1">
    <property type="nucleotide sequence ID" value="NZ_CP159992.1"/>
</dbReference>
<name>A0AAU8N8Q2_9BACL</name>
<evidence type="ECO:0008006" key="2">
    <source>
        <dbReference type="Google" id="ProtNLM"/>
    </source>
</evidence>
<protein>
    <recommendedName>
        <fullName evidence="2">RiboL-PSP-HEPN domain-containing protein</fullName>
    </recommendedName>
</protein>
<proteinExistence type="predicted"/>
<organism evidence="1">
    <name type="scientific">Paenibacillus sp. AN1007</name>
    <dbReference type="NCBI Taxonomy" id="3151385"/>
    <lineage>
        <taxon>Bacteria</taxon>
        <taxon>Bacillati</taxon>
        <taxon>Bacillota</taxon>
        <taxon>Bacilli</taxon>
        <taxon>Bacillales</taxon>
        <taxon>Paenibacillaceae</taxon>
        <taxon>Paenibacillus</taxon>
    </lineage>
</organism>
<evidence type="ECO:0000313" key="1">
    <source>
        <dbReference type="EMBL" id="XCP94603.1"/>
    </source>
</evidence>
<gene>
    <name evidence="1" type="ORF">ABXS70_26425</name>
</gene>
<sequence length="377" mass="44117">MFKFSEKKSKKIENTHKYYSVENFQLNKEVLNKVSEKVSQYRSEFEVDAKQDKIASDLGIELYLVPLIDELKYYYNNDLCVSVAQSVVHLETSSIDRRVNSFFLESAILRMSSIWEYLFIIVNELLQTELIVGNDVREQLIENGCHQIQFVPSGKGYKVVAKPIDMELKKDVEVELKRRYKLFNISTKNKSNSLLKSVKKKYSKKENIQKLFDIYNSEEIKTVVQIRNEIVHRRPLTAKFSLAPNELFPGNAVSVNPNGWFDFDGINIIMEKNIYAIKDAINTLIEIVFYNDIPNLKENENKIFIAYEIKCNKCLRELLINEVSADFFINNNINIVCPQCKSEDTSVIGKREVNDSYYYSNFKNYSDFLLEYWKENS</sequence>
<dbReference type="AlphaFoldDB" id="A0AAU8N8Q2"/>
<accession>A0AAU8N8Q2</accession>
<dbReference type="EMBL" id="CP159992">
    <property type="protein sequence ID" value="XCP94603.1"/>
    <property type="molecule type" value="Genomic_DNA"/>
</dbReference>
<reference evidence="1" key="1">
    <citation type="submission" date="2024-05" db="EMBL/GenBank/DDBJ databases">
        <title>Draft genome assemblies of 36 bacteria isolated from hibernating arctic ground squirrels.</title>
        <authorList>
            <person name="McKee H."/>
            <person name="Mullen L."/>
            <person name="Drown D.M."/>
            <person name="Duddleston K.N."/>
        </authorList>
    </citation>
    <scope>NUCLEOTIDE SEQUENCE</scope>
    <source>
        <strain evidence="1">AN1007</strain>
    </source>
</reference>